<dbReference type="Gene3D" id="3.20.20.80">
    <property type="entry name" value="Glycosidases"/>
    <property type="match status" value="1"/>
</dbReference>
<dbReference type="EMBL" id="JAQJAC010000001">
    <property type="protein sequence ID" value="KAJ5600696.1"/>
    <property type="molecule type" value="Genomic_DNA"/>
</dbReference>
<evidence type="ECO:0000256" key="7">
    <source>
        <dbReference type="ARBA" id="ARBA00023026"/>
    </source>
</evidence>
<protein>
    <recommendedName>
        <fullName evidence="3">chitinase</fullName>
        <ecNumber evidence="3">3.2.1.14</ecNumber>
    </recommendedName>
</protein>
<dbReference type="Pfam" id="PF00704">
    <property type="entry name" value="Glyco_hydro_18"/>
    <property type="match status" value="1"/>
</dbReference>
<dbReference type="PROSITE" id="PS01095">
    <property type="entry name" value="GH18_1"/>
    <property type="match status" value="1"/>
</dbReference>
<dbReference type="PANTHER" id="PTHR47700">
    <property type="entry name" value="V CHITINASE, PUTATIVE (AFU_ORTHOLOGUE AFUA_6G13720)-RELATED"/>
    <property type="match status" value="1"/>
</dbReference>
<evidence type="ECO:0000313" key="15">
    <source>
        <dbReference type="EMBL" id="KAJ5600696.1"/>
    </source>
</evidence>
<dbReference type="InterPro" id="IPR024079">
    <property type="entry name" value="MetalloPept_cat_dom_sf"/>
</dbReference>
<dbReference type="SUPFAM" id="SSF54556">
    <property type="entry name" value="Chitinase insertion domain"/>
    <property type="match status" value="1"/>
</dbReference>
<keyword evidence="9 11" id="KW-0326">Glycosidase</keyword>
<keyword evidence="4" id="KW-0147">Chitin-binding</keyword>
<dbReference type="SUPFAM" id="SSF51445">
    <property type="entry name" value="(Trans)glycosidases"/>
    <property type="match status" value="1"/>
</dbReference>
<evidence type="ECO:0000256" key="10">
    <source>
        <dbReference type="ARBA" id="ARBA00023326"/>
    </source>
</evidence>
<dbReference type="InterPro" id="IPR017853">
    <property type="entry name" value="GH"/>
</dbReference>
<dbReference type="GO" id="GO:0008237">
    <property type="term" value="F:metallopeptidase activity"/>
    <property type="evidence" value="ECO:0007669"/>
    <property type="project" value="InterPro"/>
</dbReference>
<dbReference type="CDD" id="cd02878">
    <property type="entry name" value="GH18_zymocin_alpha"/>
    <property type="match status" value="1"/>
</dbReference>
<evidence type="ECO:0000256" key="9">
    <source>
        <dbReference type="ARBA" id="ARBA00023295"/>
    </source>
</evidence>
<dbReference type="GO" id="GO:0008061">
    <property type="term" value="F:chitin binding"/>
    <property type="evidence" value="ECO:0007669"/>
    <property type="project" value="UniProtKB-KW"/>
</dbReference>
<dbReference type="GO" id="GO:0006032">
    <property type="term" value="P:chitin catabolic process"/>
    <property type="evidence" value="ECO:0007669"/>
    <property type="project" value="UniProtKB-KW"/>
</dbReference>
<gene>
    <name evidence="15" type="ORF">N7450_001763</name>
</gene>
<evidence type="ECO:0000313" key="16">
    <source>
        <dbReference type="Proteomes" id="UP001216150"/>
    </source>
</evidence>
<feature type="chain" id="PRO_5042207931" description="chitinase" evidence="12">
    <location>
        <begin position="17"/>
        <end position="1108"/>
    </location>
</feature>
<dbReference type="Pfam" id="PF01476">
    <property type="entry name" value="LysM"/>
    <property type="match status" value="1"/>
</dbReference>
<feature type="domain" description="LysM" evidence="13">
    <location>
        <begin position="269"/>
        <end position="314"/>
    </location>
</feature>
<dbReference type="SMART" id="SM00257">
    <property type="entry name" value="LysM"/>
    <property type="match status" value="2"/>
</dbReference>
<feature type="signal peptide" evidence="12">
    <location>
        <begin position="1"/>
        <end position="16"/>
    </location>
</feature>
<dbReference type="SUPFAM" id="SSF54106">
    <property type="entry name" value="LysM domain"/>
    <property type="match status" value="1"/>
</dbReference>
<evidence type="ECO:0000256" key="1">
    <source>
        <dbReference type="ARBA" id="ARBA00000822"/>
    </source>
</evidence>
<evidence type="ECO:0000259" key="14">
    <source>
        <dbReference type="PROSITE" id="PS51910"/>
    </source>
</evidence>
<dbReference type="InterPro" id="IPR001579">
    <property type="entry name" value="Glyco_hydro_18_chit_AS"/>
</dbReference>
<keyword evidence="8" id="KW-0119">Carbohydrate metabolism</keyword>
<reference evidence="15 16" key="1">
    <citation type="journal article" date="2023" name="IMA Fungus">
        <title>Comparative genomic study of the Penicillium genus elucidates a diverse pangenome and 15 lateral gene transfer events.</title>
        <authorList>
            <person name="Petersen C."/>
            <person name="Sorensen T."/>
            <person name="Nielsen M.R."/>
            <person name="Sondergaard T.E."/>
            <person name="Sorensen J.L."/>
            <person name="Fitzpatrick D.A."/>
            <person name="Frisvad J.C."/>
            <person name="Nielsen K.L."/>
        </authorList>
    </citation>
    <scope>NUCLEOTIDE SEQUENCE [LARGE SCALE GENOMIC DNA]</scope>
    <source>
        <strain evidence="15 16">IBT 29057</strain>
    </source>
</reference>
<name>A0AAD6E4R0_9EURO</name>
<evidence type="ECO:0000256" key="11">
    <source>
        <dbReference type="RuleBase" id="RU000489"/>
    </source>
</evidence>
<keyword evidence="12" id="KW-0732">Signal</keyword>
<evidence type="ECO:0000256" key="3">
    <source>
        <dbReference type="ARBA" id="ARBA00012729"/>
    </source>
</evidence>
<dbReference type="EC" id="3.2.1.14" evidence="3"/>
<dbReference type="Gene3D" id="3.10.50.10">
    <property type="match status" value="1"/>
</dbReference>
<evidence type="ECO:0000256" key="6">
    <source>
        <dbReference type="ARBA" id="ARBA00023024"/>
    </source>
</evidence>
<feature type="domain" description="GH18" evidence="14">
    <location>
        <begin position="427"/>
        <end position="806"/>
    </location>
</feature>
<accession>A0AAD6E4R0</accession>
<keyword evidence="10" id="KW-0624">Polysaccharide degradation</keyword>
<dbReference type="InterPro" id="IPR018392">
    <property type="entry name" value="LysM"/>
</dbReference>
<dbReference type="GO" id="GO:0008843">
    <property type="term" value="F:endochitinase activity"/>
    <property type="evidence" value="ECO:0007669"/>
    <property type="project" value="UniProtKB-EC"/>
</dbReference>
<dbReference type="Gene3D" id="3.10.350.10">
    <property type="entry name" value="LysM domain"/>
    <property type="match status" value="2"/>
</dbReference>
<comment type="similarity">
    <text evidence="2">Belongs to the glycosyl hydrolase 18 family. Chitinase class V subfamily.</text>
</comment>
<dbReference type="PROSITE" id="PS51910">
    <property type="entry name" value="GH18_2"/>
    <property type="match status" value="1"/>
</dbReference>
<evidence type="ECO:0000259" key="13">
    <source>
        <dbReference type="PROSITE" id="PS51782"/>
    </source>
</evidence>
<dbReference type="InterPro" id="IPR029070">
    <property type="entry name" value="Chitinase_insertion_sf"/>
</dbReference>
<evidence type="ECO:0000256" key="12">
    <source>
        <dbReference type="SAM" id="SignalP"/>
    </source>
</evidence>
<comment type="catalytic activity">
    <reaction evidence="1">
        <text>Random endo-hydrolysis of N-acetyl-beta-D-glucosaminide (1-&gt;4)-beta-linkages in chitin and chitodextrins.</text>
        <dbReference type="EC" id="3.2.1.14"/>
    </reaction>
</comment>
<dbReference type="PROSITE" id="PS51782">
    <property type="entry name" value="LYSM"/>
    <property type="match status" value="2"/>
</dbReference>
<feature type="domain" description="LysM" evidence="13">
    <location>
        <begin position="331"/>
        <end position="379"/>
    </location>
</feature>
<keyword evidence="6" id="KW-0146">Chitin degradation</keyword>
<comment type="caution">
    <text evidence="15">The sequence shown here is derived from an EMBL/GenBank/DDBJ whole genome shotgun (WGS) entry which is preliminary data.</text>
</comment>
<dbReference type="AlphaFoldDB" id="A0AAD6E4R0"/>
<keyword evidence="16" id="KW-1185">Reference proteome</keyword>
<sequence>MIYAALGAALIPRCLGFELLEGWSHDPCPSFCDTSSNDPGNWTTYHNLDFLARCSSPMMMDFAIFTDIANSHLSKTIRACTASELIFEVNTEAKAADLTRTIDVTLHAAWDSVSSERINDTSTFQVAEKMMAFYDISHSYQPSLFASHVGTVLAVHTGPGVEKDSMAKALLKELIKYLKKFNSEETIMLQVCEKGYTIGVVATTGPSRLATAQHVMQHWANGTCFSGYENKKIVKTISLLAPGTNLMNGQSYPSISTITPHLKVRGGCTTIKVQHGDLCGDLASRCGVSLKEFYKYNPGNSFCNTLQEGQKVCCSPGGLSVPTQNSDGSCATYKVNAGDQCSVIGPSHGITPSKIESYNKNTWGWTGCGDMQSGAVICLSEGTPPMPASVANAVCGPQVPGTLRPKKGTNLADLNPCPLNSCCSGAPGTAAPETNGCISNCGNHIVNDGSGPSTFRKIGYFEAFNVDRSSYRLAFNQFVKLKGVKRIISLGGWAFSTDPQTYNIFREAVKAENREIFANNVADFLKKWNLDGVDFDWEYPGEPDIKGIPKGSKQNGEEYSSFLAVLQKKISEHSISVAAPASYWYLKGYPVGKMDASIDYWVYMSYDLHGQWDFEKPWATPGCPLGSCLRSHVNLTETLDAISMITKAGVASNKIVVGLSNYGRSFQMTTPGCTGPMCQYTGEVSGAKPGRCTNTAGLLADAEIKEIIQKDSSAKTWVDKDSDSNILVYDSDQWVAFMDADIRKSRTNLYKGKNLGGVVEWAIDMEEFETTPTLPPTTTTTAPAVSVTATSPANIQGAINPYLYGCTNAQKKLVLQAWEEASVLAQGHYEWFPGSEWQDAMTLYIGSKSKDDLPGTTDEYETFKSLTLECLSIILTSFASGNVERQYKIHHGHFGDAPLNTYGYFYCDESKVPKNKKKNKKLPCSEPGTSAYTWDDPGKFWSAHYVVFCPQFFSSSMTSLAAAVEAADGDAVVQRTIDYWKPIRARALFHETYHWKDTVSVPRCLDWARYPSAITKLARVDQENAATNAESWTLAALSIFLQQVFHLDSPPAPMQAKSASDTLTIAGANLQELYLDAPRTGGSGLLTLPQKHSILPWMTQQCCQAWDH</sequence>
<evidence type="ECO:0000256" key="5">
    <source>
        <dbReference type="ARBA" id="ARBA00022801"/>
    </source>
</evidence>
<dbReference type="GO" id="GO:0000272">
    <property type="term" value="P:polysaccharide catabolic process"/>
    <property type="evidence" value="ECO:0007669"/>
    <property type="project" value="UniProtKB-KW"/>
</dbReference>
<dbReference type="InterPro" id="IPR001223">
    <property type="entry name" value="Glyco_hydro18_cat"/>
</dbReference>
<dbReference type="Proteomes" id="UP001216150">
    <property type="component" value="Unassembled WGS sequence"/>
</dbReference>
<dbReference type="SUPFAM" id="SSF55486">
    <property type="entry name" value="Metalloproteases ('zincins'), catalytic domain"/>
    <property type="match status" value="1"/>
</dbReference>
<dbReference type="InterPro" id="IPR011583">
    <property type="entry name" value="Chitinase_II/V-like_cat"/>
</dbReference>
<dbReference type="PANTHER" id="PTHR47700:SF2">
    <property type="entry name" value="CHITINASE"/>
    <property type="match status" value="1"/>
</dbReference>
<dbReference type="InterPro" id="IPR053214">
    <property type="entry name" value="LysM12-like"/>
</dbReference>
<evidence type="ECO:0000256" key="8">
    <source>
        <dbReference type="ARBA" id="ARBA00023277"/>
    </source>
</evidence>
<evidence type="ECO:0000256" key="4">
    <source>
        <dbReference type="ARBA" id="ARBA00022669"/>
    </source>
</evidence>
<dbReference type="SMART" id="SM00636">
    <property type="entry name" value="Glyco_18"/>
    <property type="match status" value="1"/>
</dbReference>
<evidence type="ECO:0000256" key="2">
    <source>
        <dbReference type="ARBA" id="ARBA00008682"/>
    </source>
</evidence>
<proteinExistence type="inferred from homology"/>
<keyword evidence="7" id="KW-0843">Virulence</keyword>
<dbReference type="Gene3D" id="3.40.390.10">
    <property type="entry name" value="Collagenase (Catalytic Domain)"/>
    <property type="match status" value="1"/>
</dbReference>
<keyword evidence="5 11" id="KW-0378">Hydrolase</keyword>
<organism evidence="15 16">
    <name type="scientific">Penicillium hetheringtonii</name>
    <dbReference type="NCBI Taxonomy" id="911720"/>
    <lineage>
        <taxon>Eukaryota</taxon>
        <taxon>Fungi</taxon>
        <taxon>Dikarya</taxon>
        <taxon>Ascomycota</taxon>
        <taxon>Pezizomycotina</taxon>
        <taxon>Eurotiomycetes</taxon>
        <taxon>Eurotiomycetidae</taxon>
        <taxon>Eurotiales</taxon>
        <taxon>Aspergillaceae</taxon>
        <taxon>Penicillium</taxon>
    </lineage>
</organism>
<dbReference type="InterPro" id="IPR036779">
    <property type="entry name" value="LysM_dom_sf"/>
</dbReference>